<evidence type="ECO:0000256" key="1">
    <source>
        <dbReference type="SAM" id="MobiDB-lite"/>
    </source>
</evidence>
<dbReference type="EMBL" id="QWVT01000002">
    <property type="protein sequence ID" value="RID88890.1"/>
    <property type="molecule type" value="Genomic_DNA"/>
</dbReference>
<dbReference type="Proteomes" id="UP000265816">
    <property type="component" value="Unassembled WGS sequence"/>
</dbReference>
<comment type="caution">
    <text evidence="2">The sequence shown here is derived from an EMBL/GenBank/DDBJ whole genome shotgun (WGS) entry which is preliminary data.</text>
</comment>
<dbReference type="AlphaFoldDB" id="A0A398BM98"/>
<feature type="region of interest" description="Disordered" evidence="1">
    <location>
        <begin position="68"/>
        <end position="88"/>
    </location>
</feature>
<evidence type="ECO:0000313" key="3">
    <source>
        <dbReference type="Proteomes" id="UP000265816"/>
    </source>
</evidence>
<evidence type="ECO:0000313" key="2">
    <source>
        <dbReference type="EMBL" id="RID88890.1"/>
    </source>
</evidence>
<dbReference type="RefSeq" id="WP_119111053.1">
    <property type="nucleotide sequence ID" value="NZ_CBCSEO010000004.1"/>
</dbReference>
<sequence>MADRKKDQYSDISNAEKSSNYLMAEEYPEGPYGAPQGSTRPVENKSGNWGQDQRYYSAFNYEMKTFHQDIERQEEGAHPVHDDPKRES</sequence>
<dbReference type="OrthoDB" id="2376226at2"/>
<keyword evidence="3" id="KW-1185">Reference proteome</keyword>
<gene>
    <name evidence="2" type="ORF">D1970_01215</name>
</gene>
<accession>A0A398BM98</accession>
<proteinExistence type="predicted"/>
<protein>
    <submittedName>
        <fullName evidence="2">Cytosolic protein</fullName>
    </submittedName>
</protein>
<reference evidence="2 3" key="1">
    <citation type="submission" date="2018-08" db="EMBL/GenBank/DDBJ databases">
        <title>Bacillus jemisoniae sp. nov., Bacillus chryseoplanitiae sp. nov., Bacillus resnikiae sp. nov., and Bacillus frankliniae sp. nov., isolated from Viking spacecraft and associated surfaces.</title>
        <authorList>
            <person name="Seuylemezian A."/>
            <person name="Vaishampayan P."/>
        </authorList>
    </citation>
    <scope>NUCLEOTIDE SEQUENCE [LARGE SCALE GENOMIC DNA]</scope>
    <source>
        <strain evidence="2 3">JJ-247</strain>
    </source>
</reference>
<organism evidence="2 3">
    <name type="scientific">Mesobacillus zeae</name>
    <dbReference type="NCBI Taxonomy" id="1917180"/>
    <lineage>
        <taxon>Bacteria</taxon>
        <taxon>Bacillati</taxon>
        <taxon>Bacillota</taxon>
        <taxon>Bacilli</taxon>
        <taxon>Bacillales</taxon>
        <taxon>Bacillaceae</taxon>
        <taxon>Mesobacillus</taxon>
    </lineage>
</organism>
<name>A0A398BM98_9BACI</name>
<feature type="region of interest" description="Disordered" evidence="1">
    <location>
        <begin position="1"/>
        <end position="49"/>
    </location>
</feature>
<feature type="compositionally biased region" description="Polar residues" evidence="1">
    <location>
        <begin position="10"/>
        <end position="21"/>
    </location>
</feature>
<feature type="compositionally biased region" description="Polar residues" evidence="1">
    <location>
        <begin position="36"/>
        <end position="49"/>
    </location>
</feature>